<dbReference type="GO" id="GO:0008495">
    <property type="term" value="F:protoheme IX farnesyltransferase activity"/>
    <property type="evidence" value="ECO:0007669"/>
    <property type="project" value="UniProtKB-UniRule"/>
</dbReference>
<evidence type="ECO:0000256" key="3">
    <source>
        <dbReference type="ARBA" id="ARBA00022679"/>
    </source>
</evidence>
<dbReference type="GO" id="GO:0005886">
    <property type="term" value="C:plasma membrane"/>
    <property type="evidence" value="ECO:0007669"/>
    <property type="project" value="UniProtKB-SubCell"/>
</dbReference>
<keyword evidence="2 9" id="KW-1003">Cell membrane</keyword>
<feature type="transmembrane region" description="Helical" evidence="9">
    <location>
        <begin position="225"/>
        <end position="245"/>
    </location>
</feature>
<comment type="subcellular location">
    <subcellularLocation>
        <location evidence="9">Cell membrane</location>
        <topology evidence="9">Multi-pass membrane protein</topology>
    </subcellularLocation>
    <subcellularLocation>
        <location evidence="1">Membrane</location>
        <topology evidence="1">Multi-pass membrane protein</topology>
    </subcellularLocation>
</comment>
<dbReference type="EMBL" id="JAENIG010000005">
    <property type="protein sequence ID" value="MBK1855093.1"/>
    <property type="molecule type" value="Genomic_DNA"/>
</dbReference>
<dbReference type="Proteomes" id="UP000634206">
    <property type="component" value="Unassembled WGS sequence"/>
</dbReference>
<evidence type="ECO:0000256" key="1">
    <source>
        <dbReference type="ARBA" id="ARBA00004141"/>
    </source>
</evidence>
<keyword evidence="7 9" id="KW-0472">Membrane</keyword>
<evidence type="ECO:0000256" key="7">
    <source>
        <dbReference type="ARBA" id="ARBA00023136"/>
    </source>
</evidence>
<dbReference type="NCBIfam" id="TIGR01473">
    <property type="entry name" value="cyoE_ctaB"/>
    <property type="match status" value="1"/>
</dbReference>
<dbReference type="Gene3D" id="1.10.357.140">
    <property type="entry name" value="UbiA prenyltransferase"/>
    <property type="match status" value="1"/>
</dbReference>
<organism evidence="10 11">
    <name type="scientific">Oceaniferula flava</name>
    <dbReference type="NCBI Taxonomy" id="2800421"/>
    <lineage>
        <taxon>Bacteria</taxon>
        <taxon>Pseudomonadati</taxon>
        <taxon>Verrucomicrobiota</taxon>
        <taxon>Verrucomicrobiia</taxon>
        <taxon>Verrucomicrobiales</taxon>
        <taxon>Verrucomicrobiaceae</taxon>
        <taxon>Oceaniferula</taxon>
    </lineage>
</organism>
<dbReference type="GO" id="GO:0048034">
    <property type="term" value="P:heme O biosynthetic process"/>
    <property type="evidence" value="ECO:0007669"/>
    <property type="project" value="UniProtKB-UniRule"/>
</dbReference>
<keyword evidence="6 9" id="KW-0350">Heme biosynthesis</keyword>
<comment type="function">
    <text evidence="9">Converts heme B (protoheme IX) to heme O by substitution of the vinyl group on carbon 2 of heme B porphyrin ring with a hydroxyethyl farnesyl side group.</text>
</comment>
<dbReference type="AlphaFoldDB" id="A0AAE2SAZ1"/>
<comment type="caution">
    <text evidence="10">The sequence shown here is derived from an EMBL/GenBank/DDBJ whole genome shotgun (WGS) entry which is preliminary data.</text>
</comment>
<evidence type="ECO:0000256" key="9">
    <source>
        <dbReference type="HAMAP-Rule" id="MF_00154"/>
    </source>
</evidence>
<name>A0AAE2SAZ1_9BACT</name>
<dbReference type="RefSeq" id="WP_309489704.1">
    <property type="nucleotide sequence ID" value="NZ_JAENIG010000005.1"/>
</dbReference>
<evidence type="ECO:0000313" key="10">
    <source>
        <dbReference type="EMBL" id="MBK1855093.1"/>
    </source>
</evidence>
<dbReference type="PANTHER" id="PTHR43448">
    <property type="entry name" value="PROTOHEME IX FARNESYLTRANSFERASE, MITOCHONDRIAL"/>
    <property type="match status" value="1"/>
</dbReference>
<feature type="transmembrane region" description="Helical" evidence="9">
    <location>
        <begin position="182"/>
        <end position="204"/>
    </location>
</feature>
<protein>
    <recommendedName>
        <fullName evidence="9">Protoheme IX farnesyltransferase</fullName>
        <ecNumber evidence="9">2.5.1.141</ecNumber>
    </recommendedName>
    <alternativeName>
        <fullName evidence="9">Heme B farnesyltransferase</fullName>
    </alternativeName>
    <alternativeName>
        <fullName evidence="9">Heme O synthase</fullName>
    </alternativeName>
</protein>
<evidence type="ECO:0000256" key="5">
    <source>
        <dbReference type="ARBA" id="ARBA00022989"/>
    </source>
</evidence>
<keyword evidence="11" id="KW-1185">Reference proteome</keyword>
<reference evidence="10" key="1">
    <citation type="submission" date="2021-01" db="EMBL/GenBank/DDBJ databases">
        <title>Modified the classification status of verrucomicrobia.</title>
        <authorList>
            <person name="Feng X."/>
        </authorList>
    </citation>
    <scope>NUCLEOTIDE SEQUENCE</scope>
    <source>
        <strain evidence="10">5K15</strain>
    </source>
</reference>
<dbReference type="InterPro" id="IPR006369">
    <property type="entry name" value="Protohaem_IX_farnesylTrfase"/>
</dbReference>
<proteinExistence type="inferred from homology"/>
<keyword evidence="4 9" id="KW-0812">Transmembrane</keyword>
<dbReference type="InterPro" id="IPR044878">
    <property type="entry name" value="UbiA_sf"/>
</dbReference>
<feature type="transmembrane region" description="Helical" evidence="9">
    <location>
        <begin position="283"/>
        <end position="302"/>
    </location>
</feature>
<comment type="similarity">
    <text evidence="9">Belongs to the UbiA prenyltransferase family. Protoheme IX farnesyltransferase subfamily.</text>
</comment>
<feature type="transmembrane region" description="Helical" evidence="9">
    <location>
        <begin position="96"/>
        <end position="118"/>
    </location>
</feature>
<dbReference type="GO" id="GO:0006784">
    <property type="term" value="P:heme A biosynthetic process"/>
    <property type="evidence" value="ECO:0007669"/>
    <property type="project" value="TreeGrafter"/>
</dbReference>
<comment type="catalytic activity">
    <reaction evidence="8 9">
        <text>heme b + (2E,6E)-farnesyl diphosphate + H2O = Fe(II)-heme o + diphosphate</text>
        <dbReference type="Rhea" id="RHEA:28070"/>
        <dbReference type="ChEBI" id="CHEBI:15377"/>
        <dbReference type="ChEBI" id="CHEBI:33019"/>
        <dbReference type="ChEBI" id="CHEBI:60344"/>
        <dbReference type="ChEBI" id="CHEBI:60530"/>
        <dbReference type="ChEBI" id="CHEBI:175763"/>
        <dbReference type="EC" id="2.5.1.141"/>
    </reaction>
</comment>
<dbReference type="HAMAP" id="MF_00154">
    <property type="entry name" value="CyoE_CtaB"/>
    <property type="match status" value="1"/>
</dbReference>
<keyword evidence="3 9" id="KW-0808">Transferase</keyword>
<evidence type="ECO:0000256" key="2">
    <source>
        <dbReference type="ARBA" id="ARBA00022475"/>
    </source>
</evidence>
<keyword evidence="5 9" id="KW-1133">Transmembrane helix</keyword>
<evidence type="ECO:0000256" key="8">
    <source>
        <dbReference type="ARBA" id="ARBA00047690"/>
    </source>
</evidence>
<dbReference type="InterPro" id="IPR000537">
    <property type="entry name" value="UbiA_prenyltransferase"/>
</dbReference>
<comment type="miscellaneous">
    <text evidence="9">Carbon 2 of the heme B porphyrin ring is defined according to the Fischer nomenclature.</text>
</comment>
<dbReference type="EC" id="2.5.1.141" evidence="9"/>
<sequence>MARVKKDKAPNLRGDLATLTKVRLNTFVVITTLFGYLLASRYFYGVWLNDGWLLWHTVLGTACTAFGSAAFNQLMEIEEDARMKRTADRPLPARRMMPVNAFGIGWGLSAFGIIHLALKVNAASAYLAATALGVYVFLYTPLKRRSPTNTLMGGIPGAIPPMIGWAAVAHTAGGSWTDGQSWYLFALLFLWQMPHFVAISWLCREEYEEAGYCMWTNGDASGKKTSNIAAGFTIILTALAPLALVWGYANLVWVIGGSLAGLVMLRLCWKFRRESDRASARKLFFYTLLYLPLALVLLAIGWNQQG</sequence>
<gene>
    <name evidence="10" type="primary">cyoE</name>
    <name evidence="9" type="synonym">ctaB</name>
    <name evidence="10" type="ORF">JIN83_08985</name>
</gene>
<feature type="transmembrane region" description="Helical" evidence="9">
    <location>
        <begin position="154"/>
        <end position="176"/>
    </location>
</feature>
<evidence type="ECO:0000313" key="11">
    <source>
        <dbReference type="Proteomes" id="UP000634206"/>
    </source>
</evidence>
<dbReference type="PANTHER" id="PTHR43448:SF2">
    <property type="entry name" value="PROTOHEME IX FARNESYLTRANSFERASE, MITOCHONDRIAL"/>
    <property type="match status" value="1"/>
</dbReference>
<evidence type="ECO:0000256" key="4">
    <source>
        <dbReference type="ARBA" id="ARBA00022692"/>
    </source>
</evidence>
<feature type="transmembrane region" description="Helical" evidence="9">
    <location>
        <begin position="251"/>
        <end position="271"/>
    </location>
</feature>
<dbReference type="CDD" id="cd13957">
    <property type="entry name" value="PT_UbiA_Cox10"/>
    <property type="match status" value="1"/>
</dbReference>
<feature type="transmembrane region" description="Helical" evidence="9">
    <location>
        <begin position="124"/>
        <end position="142"/>
    </location>
</feature>
<accession>A0AAE2SAZ1</accession>
<feature type="transmembrane region" description="Helical" evidence="9">
    <location>
        <begin position="27"/>
        <end position="47"/>
    </location>
</feature>
<dbReference type="Pfam" id="PF01040">
    <property type="entry name" value="UbiA"/>
    <property type="match status" value="1"/>
</dbReference>
<feature type="transmembrane region" description="Helical" evidence="9">
    <location>
        <begin position="53"/>
        <end position="75"/>
    </location>
</feature>
<evidence type="ECO:0000256" key="6">
    <source>
        <dbReference type="ARBA" id="ARBA00023133"/>
    </source>
</evidence>
<comment type="pathway">
    <text evidence="9">Porphyrin-containing compound metabolism; heme O biosynthesis; heme O from protoheme: step 1/1.</text>
</comment>